<evidence type="ECO:0000313" key="1">
    <source>
        <dbReference type="EMBL" id="ROQ03325.1"/>
    </source>
</evidence>
<keyword evidence="2" id="KW-1185">Reference proteome</keyword>
<protein>
    <submittedName>
        <fullName evidence="1">Uncharacterized protein</fullName>
    </submittedName>
</protein>
<gene>
    <name evidence="1" type="ORF">EDC65_0007</name>
</gene>
<dbReference type="RefSeq" id="WP_123687656.1">
    <property type="nucleotide sequence ID" value="NZ_AP019700.1"/>
</dbReference>
<name>A0A3N1MJD2_9PROT</name>
<reference evidence="1 2" key="1">
    <citation type="submission" date="2018-11" db="EMBL/GenBank/DDBJ databases">
        <title>Genomic Encyclopedia of Type Strains, Phase IV (KMG-IV): sequencing the most valuable type-strain genomes for metagenomic binning, comparative biology and taxonomic classification.</title>
        <authorList>
            <person name="Goeker M."/>
        </authorList>
    </citation>
    <scope>NUCLEOTIDE SEQUENCE [LARGE SCALE GENOMIC DNA]</scope>
    <source>
        <strain evidence="1 2">DSM 5900</strain>
    </source>
</reference>
<evidence type="ECO:0000313" key="2">
    <source>
        <dbReference type="Proteomes" id="UP000278222"/>
    </source>
</evidence>
<dbReference type="EMBL" id="RJKX01000001">
    <property type="protein sequence ID" value="ROQ03325.1"/>
    <property type="molecule type" value="Genomic_DNA"/>
</dbReference>
<sequence>MELQTQTSPIFALDSVTQADERCVGLVLIAASHGGVYSGYLAAKAKVRAAVFNDAGVGLDQAGIGGLAYLEALGVPAAAVYHSSCRIGDARDMVDRGLVSHANAPARQLGCVPGIKLRDAAARLVAALSPPDTAPPATAENRFLLRDNAAGPNVWGLDSASLVQPEDAGHIVVTGSHGGLMGGDATLALKADALAAVFNDAGLGIDNAGVGRLRALNQRGIAAVTVSHMSARIGDARSAWQTGRLSYANQAAATAGAQREMTVAEFCERVLAQHQKG</sequence>
<dbReference type="AlphaFoldDB" id="A0A3N1MJD2"/>
<proteinExistence type="predicted"/>
<organism evidence="1 2">
    <name type="scientific">Stella humosa</name>
    <dbReference type="NCBI Taxonomy" id="94"/>
    <lineage>
        <taxon>Bacteria</taxon>
        <taxon>Pseudomonadati</taxon>
        <taxon>Pseudomonadota</taxon>
        <taxon>Alphaproteobacteria</taxon>
        <taxon>Rhodospirillales</taxon>
        <taxon>Stellaceae</taxon>
        <taxon>Stella</taxon>
    </lineage>
</organism>
<dbReference type="OrthoDB" id="1115380at2"/>
<dbReference type="Proteomes" id="UP000278222">
    <property type="component" value="Unassembled WGS sequence"/>
</dbReference>
<comment type="caution">
    <text evidence="1">The sequence shown here is derived from an EMBL/GenBank/DDBJ whole genome shotgun (WGS) entry which is preliminary data.</text>
</comment>
<accession>A0A3N1MJD2</accession>